<dbReference type="GO" id="GO:0004764">
    <property type="term" value="F:shikimate 3-dehydrogenase (NADP+) activity"/>
    <property type="evidence" value="ECO:0007669"/>
    <property type="project" value="UniProtKB-EC"/>
</dbReference>
<dbReference type="InterPro" id="IPR046346">
    <property type="entry name" value="Aminoacid_DH-like_N_sf"/>
</dbReference>
<dbReference type="InterPro" id="IPR022893">
    <property type="entry name" value="Shikimate_DH_fam"/>
</dbReference>
<evidence type="ECO:0000313" key="4">
    <source>
        <dbReference type="EMBL" id="CEP25724.1"/>
    </source>
</evidence>
<dbReference type="InterPro" id="IPR013708">
    <property type="entry name" value="Shikimate_DH-bd_N"/>
</dbReference>
<reference evidence="4" key="1">
    <citation type="submission" date="2014-08" db="EMBL/GenBank/DDBJ databases">
        <authorList>
            <person name="Falentin Helene"/>
        </authorList>
    </citation>
    <scope>NUCLEOTIDE SEQUENCE</scope>
</reference>
<dbReference type="GO" id="GO:0019632">
    <property type="term" value="P:shikimate metabolic process"/>
    <property type="evidence" value="ECO:0007669"/>
    <property type="project" value="TreeGrafter"/>
</dbReference>
<dbReference type="NCBIfam" id="NF001311">
    <property type="entry name" value="PRK00258.1-3"/>
    <property type="match status" value="1"/>
</dbReference>
<dbReference type="SUPFAM" id="SSF51735">
    <property type="entry name" value="NAD(P)-binding Rossmann-fold domains"/>
    <property type="match status" value="1"/>
</dbReference>
<evidence type="ECO:0000259" key="3">
    <source>
        <dbReference type="Pfam" id="PF08501"/>
    </source>
</evidence>
<sequence>MTHHAAVIGSPIAHSLSPVLHRAAYQQLGLHDWEYDAIEVTPDTLGEFIASRDNSWAGLSVTAPLKEALIEFGRPDQQSSELQSANTLIFGHPNRLFNTDVTGLRDAMASYDVIMPGTAVIMGAGATARSAISTLVRLGCRVIRVVARDAGRAHASLDRVAALYGTDLQIVDWSGFDALGADSADVLISTAPVQYTPEEAAQLAAVSQVVFDIVYQNYPTNLSRAAIKAGRVSVDGVDLLVHQAIDQVRLMTGEEPLAEPLIEVCRAELAKR</sequence>
<dbReference type="RefSeq" id="WP_013160083.1">
    <property type="nucleotide sequence ID" value="NZ_HG975506.1"/>
</dbReference>
<dbReference type="EC" id="1.1.1.25" evidence="4"/>
<comment type="pathway">
    <text evidence="1">Metabolic intermediate biosynthesis; chorismate biosynthesis; chorismate from D-erythrose 4-phosphate and phosphoenolpyruvate: step 4/7.</text>
</comment>
<dbReference type="PANTHER" id="PTHR21089">
    <property type="entry name" value="SHIKIMATE DEHYDROGENASE"/>
    <property type="match status" value="1"/>
</dbReference>
<dbReference type="GO" id="GO:0009423">
    <property type="term" value="P:chorismate biosynthetic process"/>
    <property type="evidence" value="ECO:0007669"/>
    <property type="project" value="TreeGrafter"/>
</dbReference>
<dbReference type="SUPFAM" id="SSF53223">
    <property type="entry name" value="Aminoacid dehydrogenase-like, N-terminal domain"/>
    <property type="match status" value="1"/>
</dbReference>
<dbReference type="Gene3D" id="3.40.50.10860">
    <property type="entry name" value="Leucine Dehydrogenase, chain A, domain 1"/>
    <property type="match status" value="1"/>
</dbReference>
<keyword evidence="2" id="KW-0028">Amino-acid biosynthesis</keyword>
<evidence type="ECO:0000256" key="1">
    <source>
        <dbReference type="ARBA" id="ARBA00004871"/>
    </source>
</evidence>
<dbReference type="EMBL" id="LM676381">
    <property type="protein sequence ID" value="CEP25724.1"/>
    <property type="molecule type" value="Genomic_DNA"/>
</dbReference>
<name>A0A068VUK3_PROFF</name>
<evidence type="ECO:0000256" key="2">
    <source>
        <dbReference type="ARBA" id="ARBA00023141"/>
    </source>
</evidence>
<dbReference type="InterPro" id="IPR036291">
    <property type="entry name" value="NAD(P)-bd_dom_sf"/>
</dbReference>
<dbReference type="Gene3D" id="3.40.50.720">
    <property type="entry name" value="NAD(P)-binding Rossmann-like Domain"/>
    <property type="match status" value="1"/>
</dbReference>
<gene>
    <name evidence="4" type="primary">aroE</name>
    <name evidence="4" type="ORF">PFCIRM138_10860</name>
</gene>
<dbReference type="Pfam" id="PF08501">
    <property type="entry name" value="Shikimate_dh_N"/>
    <property type="match status" value="1"/>
</dbReference>
<feature type="domain" description="Shikimate dehydrogenase substrate binding N-terminal" evidence="3">
    <location>
        <begin position="7"/>
        <end position="88"/>
    </location>
</feature>
<keyword evidence="2" id="KW-0057">Aromatic amino acid biosynthesis</keyword>
<dbReference type="PANTHER" id="PTHR21089:SF1">
    <property type="entry name" value="BIFUNCTIONAL 3-DEHYDROQUINATE DEHYDRATASE_SHIKIMATE DEHYDROGENASE, CHLOROPLASTIC"/>
    <property type="match status" value="1"/>
</dbReference>
<proteinExistence type="predicted"/>
<dbReference type="CDD" id="cd01065">
    <property type="entry name" value="NAD_bind_Shikimate_DH"/>
    <property type="match status" value="1"/>
</dbReference>
<dbReference type="AlphaFoldDB" id="A0A068VUK3"/>
<protein>
    <submittedName>
        <fullName evidence="4">Shikimate 5-dehydrogenase</fullName>
        <ecNumber evidence="4">1.1.1.25</ecNumber>
    </submittedName>
</protein>
<accession>A0A068VUK3</accession>
<dbReference type="GO" id="GO:0009073">
    <property type="term" value="P:aromatic amino acid family biosynthetic process"/>
    <property type="evidence" value="ECO:0007669"/>
    <property type="project" value="UniProtKB-KW"/>
</dbReference>
<organism evidence="4">
    <name type="scientific">Propionibacterium freudenreichii subsp. freudenreichii</name>
    <dbReference type="NCBI Taxonomy" id="66712"/>
    <lineage>
        <taxon>Bacteria</taxon>
        <taxon>Bacillati</taxon>
        <taxon>Actinomycetota</taxon>
        <taxon>Actinomycetes</taxon>
        <taxon>Propionibacteriales</taxon>
        <taxon>Propionibacteriaceae</taxon>
        <taxon>Propionibacterium</taxon>
    </lineage>
</organism>
<keyword evidence="4" id="KW-0560">Oxidoreductase</keyword>